<dbReference type="SUPFAM" id="SSF51182">
    <property type="entry name" value="RmlC-like cupins"/>
    <property type="match status" value="1"/>
</dbReference>
<dbReference type="EMBL" id="AE008384">
    <property type="protein sequence ID" value="AAM32493.1"/>
    <property type="molecule type" value="Genomic_DNA"/>
</dbReference>
<dbReference type="InterPro" id="IPR014710">
    <property type="entry name" value="RmlC-like_jellyroll"/>
</dbReference>
<accession>Q8PTB9</accession>
<dbReference type="InterPro" id="IPR041602">
    <property type="entry name" value="Quercetinase_C"/>
</dbReference>
<comment type="similarity">
    <text evidence="1 2">Belongs to the pirin family.</text>
</comment>
<dbReference type="InterPro" id="IPR003829">
    <property type="entry name" value="Pirin_N_dom"/>
</dbReference>
<dbReference type="eggNOG" id="arCOG02935">
    <property type="taxonomic scope" value="Archaea"/>
</dbReference>
<dbReference type="PANTHER" id="PTHR43212">
    <property type="entry name" value="QUERCETIN 2,3-DIOXYGENASE"/>
    <property type="match status" value="1"/>
</dbReference>
<feature type="domain" description="Quercetin 2,3-dioxygenase C-terminal cupin" evidence="4">
    <location>
        <begin position="187"/>
        <end position="274"/>
    </location>
</feature>
<name>Q8PTB9_METMA</name>
<feature type="domain" description="Pirin N-terminal" evidence="3">
    <location>
        <begin position="51"/>
        <end position="159"/>
    </location>
</feature>
<dbReference type="HOGENOM" id="CLU_064194_2_2_2"/>
<dbReference type="Pfam" id="PF17954">
    <property type="entry name" value="Pirin_C_2"/>
    <property type="match status" value="1"/>
</dbReference>
<dbReference type="PANTHER" id="PTHR43212:SF3">
    <property type="entry name" value="QUERCETIN 2,3-DIOXYGENASE"/>
    <property type="match status" value="1"/>
</dbReference>
<dbReference type="AlphaFoldDB" id="Q8PTB9"/>
<dbReference type="CDD" id="cd02910">
    <property type="entry name" value="cupin_Yhhw_N"/>
    <property type="match status" value="1"/>
</dbReference>
<evidence type="ECO:0000256" key="1">
    <source>
        <dbReference type="ARBA" id="ARBA00008416"/>
    </source>
</evidence>
<dbReference type="KEGG" id="mma:MM_2797"/>
<dbReference type="InterPro" id="IPR011051">
    <property type="entry name" value="RmlC_Cupin_sf"/>
</dbReference>
<dbReference type="Pfam" id="PF02678">
    <property type="entry name" value="Pirin"/>
    <property type="match status" value="1"/>
</dbReference>
<evidence type="ECO:0000256" key="2">
    <source>
        <dbReference type="RuleBase" id="RU003457"/>
    </source>
</evidence>
<gene>
    <name evidence="5" type="ordered locus">MM_2797</name>
</gene>
<protein>
    <submittedName>
        <fullName evidence="5">Pirin</fullName>
    </submittedName>
</protein>
<evidence type="ECO:0000313" key="6">
    <source>
        <dbReference type="Proteomes" id="UP000000595"/>
    </source>
</evidence>
<dbReference type="PATRIC" id="fig|192952.21.peg.3227"/>
<dbReference type="Gene3D" id="2.60.120.10">
    <property type="entry name" value="Jelly Rolls"/>
    <property type="match status" value="2"/>
</dbReference>
<evidence type="ECO:0000259" key="4">
    <source>
        <dbReference type="Pfam" id="PF17954"/>
    </source>
</evidence>
<organism evidence="5 6">
    <name type="scientific">Methanosarcina mazei (strain ATCC BAA-159 / DSM 3647 / Goe1 / Go1 / JCM 11833 / OCM 88)</name>
    <name type="common">Methanosarcina frisia</name>
    <dbReference type="NCBI Taxonomy" id="192952"/>
    <lineage>
        <taxon>Archaea</taxon>
        <taxon>Methanobacteriati</taxon>
        <taxon>Methanobacteriota</taxon>
        <taxon>Stenosarchaea group</taxon>
        <taxon>Methanomicrobia</taxon>
        <taxon>Methanosarcinales</taxon>
        <taxon>Methanosarcinaceae</taxon>
        <taxon>Methanosarcina</taxon>
    </lineage>
</organism>
<proteinExistence type="inferred from homology"/>
<reference evidence="5 6" key="1">
    <citation type="journal article" date="2002" name="J. Mol. Microbiol. Biotechnol.">
        <title>The genome of Methanosarcina mazei: evidence for lateral gene transfer between Bacteria and Archaea.</title>
        <authorList>
            <person name="Deppenmeier U."/>
            <person name="Johann A."/>
            <person name="Hartsch T."/>
            <person name="Merkl R."/>
            <person name="Schmitz R.A."/>
            <person name="Martinez-Arias R."/>
            <person name="Henne A."/>
            <person name="Wiezer A."/>
            <person name="Baumer S."/>
            <person name="Jacobi C."/>
            <person name="Bruggemann H."/>
            <person name="Lienard T."/>
            <person name="Christmann A."/>
            <person name="Bomeke M."/>
            <person name="Steckel S."/>
            <person name="Bhattacharyya A."/>
            <person name="Lykidis A."/>
            <person name="Overbeek R."/>
            <person name="Klenk H.P."/>
            <person name="Gunsalus R.P."/>
            <person name="Fritz H.J."/>
            <person name="Gottschalk G."/>
        </authorList>
    </citation>
    <scope>NUCLEOTIDE SEQUENCE [LARGE SCALE GENOMIC DNA]</scope>
    <source>
        <strain evidence="6">ATCC BAA-159 / DSM 3647 / Goe1 / Go1 / JCM 11833 / OCM 88</strain>
    </source>
</reference>
<sequence>MLLNTIAKLCFQRYILFIHQTLLIIQIFKYSNNYMGRKGSYMLRIIPAGARHFEDSGWLKSYMLFSFSNYYDPHNVQFGNLRAFNDDTVQPGKGFSAHRHSEMEIISVVLDGEIMHEDSMGNRGTLGKEEVQSITAGTGILHSEFNRDKEILHFYQIWILPSRSGLEPSYSQKKFECMEWRNQLLPVASGQDFKDALKINADATVYRCSLEKGHVIHFYTLDNRRTFIYMSVGELTVNGQRIEQGDQARIDLEQVIHMESVCAGQPAEFILIDVSTQGAEIHNRN</sequence>
<dbReference type="PIRSF" id="PIRSF006232">
    <property type="entry name" value="Pirin"/>
    <property type="match status" value="1"/>
</dbReference>
<evidence type="ECO:0000259" key="3">
    <source>
        <dbReference type="Pfam" id="PF02678"/>
    </source>
</evidence>
<dbReference type="InterPro" id="IPR012093">
    <property type="entry name" value="Pirin"/>
</dbReference>
<evidence type="ECO:0000313" key="5">
    <source>
        <dbReference type="EMBL" id="AAM32493.1"/>
    </source>
</evidence>
<dbReference type="Proteomes" id="UP000000595">
    <property type="component" value="Chromosome"/>
</dbReference>